<feature type="transmembrane region" description="Helical" evidence="1">
    <location>
        <begin position="220"/>
        <end position="241"/>
    </location>
</feature>
<keyword evidence="1" id="KW-0812">Transmembrane</keyword>
<dbReference type="RefSeq" id="WP_284680728.1">
    <property type="nucleotide sequence ID" value="NZ_CP060096.1"/>
</dbReference>
<evidence type="ECO:0000313" key="2">
    <source>
        <dbReference type="EMBL" id="QSZ28002.1"/>
    </source>
</evidence>
<proteinExistence type="predicted"/>
<evidence type="ECO:0000313" key="3">
    <source>
        <dbReference type="Proteomes" id="UP000671913"/>
    </source>
</evidence>
<reference evidence="2" key="1">
    <citation type="submission" date="2020-08" db="EMBL/GenBank/DDBJ databases">
        <title>Genomic insights into the carbon and energy metabolism of the first obligate autotrophic acetogenic bacterium Aceticella autotrophica gen. nov., sp. nov.</title>
        <authorList>
            <person name="Toshchakov S.V."/>
            <person name="Elcheninov A.G."/>
            <person name="Kublanov I.V."/>
            <person name="Frolov E.N."/>
            <person name="Lebedinsky A.V."/>
        </authorList>
    </citation>
    <scope>NUCLEOTIDE SEQUENCE</scope>
    <source>
        <strain evidence="2">3443-3Ac</strain>
    </source>
</reference>
<organism evidence="2 3">
    <name type="scientific">Aceticella autotrophica</name>
    <dbReference type="NCBI Taxonomy" id="2755338"/>
    <lineage>
        <taxon>Bacteria</taxon>
        <taxon>Bacillati</taxon>
        <taxon>Bacillota</taxon>
        <taxon>Clostridia</taxon>
        <taxon>Thermoanaerobacterales</taxon>
        <taxon>Thermoanaerobacteraceae</taxon>
        <taxon>Aceticella</taxon>
    </lineage>
</organism>
<gene>
    <name evidence="2" type="ORF">ACETAC_03815</name>
</gene>
<evidence type="ECO:0000256" key="1">
    <source>
        <dbReference type="SAM" id="Phobius"/>
    </source>
</evidence>
<keyword evidence="3" id="KW-1185">Reference proteome</keyword>
<feature type="transmembrane region" description="Helical" evidence="1">
    <location>
        <begin position="186"/>
        <end position="208"/>
    </location>
</feature>
<accession>A0A975GBB8</accession>
<dbReference type="PANTHER" id="PTHR37814">
    <property type="entry name" value="CONSERVED MEMBRANE PROTEIN"/>
    <property type="match status" value="1"/>
</dbReference>
<feature type="transmembrane region" description="Helical" evidence="1">
    <location>
        <begin position="116"/>
        <end position="137"/>
    </location>
</feature>
<dbReference type="PANTHER" id="PTHR37814:SF1">
    <property type="entry name" value="MEMBRANE PROTEIN"/>
    <property type="match status" value="1"/>
</dbReference>
<dbReference type="EMBL" id="CP060096">
    <property type="protein sequence ID" value="QSZ28002.1"/>
    <property type="molecule type" value="Genomic_DNA"/>
</dbReference>
<sequence>MKKKGLSIFSISATYIGTVVGAGFASGQEVLQFFAYHGAKGFAGLITATIMFIVYGYIILILGLKLNASSYYEVIIKAVGPILGKVVDWIVIFFLFGALTAMIAGSGAIFKEQYGLPTALGSAAMAIISVFTVLTGIAGVISAISFVVPLLLLSVFTISILTIFYSPDITVISSVSISVNAAVKNFLISGIVYASYNLIMSVAILAPLGKQAKDKKKLKWGALLGGTGLGIGAALILSALLTNMPQAAHYQIPMLFIAGRFSGSLKLIYSFILIAEIYTTAVGNLYGFSARLTNAGTIKYKAYTIVTGGIALIASRFGFSKLVHYLYPIAGYAGIVMLIGLTFSLIKKKNYV</sequence>
<feature type="transmembrane region" description="Helical" evidence="1">
    <location>
        <begin position="325"/>
        <end position="346"/>
    </location>
</feature>
<keyword evidence="1" id="KW-0472">Membrane</keyword>
<feature type="transmembrane region" description="Helical" evidence="1">
    <location>
        <begin position="300"/>
        <end position="319"/>
    </location>
</feature>
<protein>
    <recommendedName>
        <fullName evidence="4">Membrane protein YkvI</fullName>
    </recommendedName>
</protein>
<dbReference type="InterPro" id="IPR038728">
    <property type="entry name" value="YkvI-like"/>
</dbReference>
<evidence type="ECO:0008006" key="4">
    <source>
        <dbReference type="Google" id="ProtNLM"/>
    </source>
</evidence>
<name>A0A975GBB8_9THEO</name>
<feature type="transmembrane region" description="Helical" evidence="1">
    <location>
        <begin position="267"/>
        <end position="288"/>
    </location>
</feature>
<dbReference type="KEGG" id="aaut:ACETAC_03815"/>
<keyword evidence="1" id="KW-1133">Transmembrane helix</keyword>
<dbReference type="AlphaFoldDB" id="A0A975GBB8"/>
<feature type="transmembrane region" description="Helical" evidence="1">
    <location>
        <begin position="86"/>
        <end position="110"/>
    </location>
</feature>
<feature type="transmembrane region" description="Helical" evidence="1">
    <location>
        <begin position="45"/>
        <end position="66"/>
    </location>
</feature>
<dbReference type="Proteomes" id="UP000671913">
    <property type="component" value="Chromosome"/>
</dbReference>
<feature type="transmembrane region" description="Helical" evidence="1">
    <location>
        <begin position="144"/>
        <end position="166"/>
    </location>
</feature>